<accession>A0A2J7R6B3</accession>
<name>A0A2J7R6B3_9NEOP</name>
<proteinExistence type="predicted"/>
<dbReference type="AlphaFoldDB" id="A0A2J7R6B3"/>
<evidence type="ECO:0000313" key="1">
    <source>
        <dbReference type="EMBL" id="PNF36370.1"/>
    </source>
</evidence>
<dbReference type="Proteomes" id="UP000235965">
    <property type="component" value="Unassembled WGS sequence"/>
</dbReference>
<gene>
    <name evidence="1" type="ORF">B7P43_G18039</name>
</gene>
<organism evidence="1 2">
    <name type="scientific">Cryptotermes secundus</name>
    <dbReference type="NCBI Taxonomy" id="105785"/>
    <lineage>
        <taxon>Eukaryota</taxon>
        <taxon>Metazoa</taxon>
        <taxon>Ecdysozoa</taxon>
        <taxon>Arthropoda</taxon>
        <taxon>Hexapoda</taxon>
        <taxon>Insecta</taxon>
        <taxon>Pterygota</taxon>
        <taxon>Neoptera</taxon>
        <taxon>Polyneoptera</taxon>
        <taxon>Dictyoptera</taxon>
        <taxon>Blattodea</taxon>
        <taxon>Blattoidea</taxon>
        <taxon>Termitoidae</taxon>
        <taxon>Kalotermitidae</taxon>
        <taxon>Cryptotermitinae</taxon>
        <taxon>Cryptotermes</taxon>
    </lineage>
</organism>
<protein>
    <submittedName>
        <fullName evidence="1">Uncharacterized protein</fullName>
    </submittedName>
</protein>
<comment type="caution">
    <text evidence="1">The sequence shown here is derived from an EMBL/GenBank/DDBJ whole genome shotgun (WGS) entry which is preliminary data.</text>
</comment>
<keyword evidence="2" id="KW-1185">Reference proteome</keyword>
<dbReference type="InParanoid" id="A0A2J7R6B3"/>
<dbReference type="EMBL" id="NEVH01006832">
    <property type="protein sequence ID" value="PNF36370.1"/>
    <property type="molecule type" value="Genomic_DNA"/>
</dbReference>
<evidence type="ECO:0000313" key="2">
    <source>
        <dbReference type="Proteomes" id="UP000235965"/>
    </source>
</evidence>
<dbReference type="OrthoDB" id="8195553at2759"/>
<sequence>MNYNSIISSVPNNRAALLKNPLNHSKNKQSLKVIQNVPDIYDSVPVNSHTYERQQFSPQLSKFSMYGNASHQNIMGIGGSSVDIFPDYLQQIFIKADTDIVSLYKFLEIFNNSVNSQYVLDSGSCKAHTVLCLSNIPDVSASEDHSAQSETFGKLEDKITVISSYCNDLVENRGRIMINNTNLSATWQRKSLQTVNMLWSTMPPNLHNKEASLYTSHRSCFNASYTWKEGDRCEILKTHNSISKNSQIQAHCIINGNPENLQKHSSMLGDCTSFNERNIEVNFFQGCDISDRKVIHKDSVPFKPGVALQKCVVTAESEMSASLEQYSFETDASVPSDIKKQKKLMDAESLYDLHDFITEGTDKTKTSSRGHPIIMSQKIRSLSQPSLPTFLLHNSTDDEQLSEDAEDGSDSLSDTFTACEEVHYENISKLMEHPTEDIKENKQIEMPCNSVNVVYHETTEETAVVDSNQNVYMVQSDHLDTSVATELNTNVCFSELCNKSQKLQTKSDGFCEENKLYYPSPSEMNTSYNDYEVPLVIIQDMNPWYREDGNALEMESHNSHSITGIEAHVNKRAYPRKTKQHIIFPLSQNEIFSGSKNLTLKRHIEALYLESVSLPKKRRYDTLKSAESHISELPTNHNSRAEKSEIIEGFSTDDNEDTNFKYEEYLPKVQDTSIINVENFVDSDHKVPDTVKDISWTDVDVNQKELYMTDQIMKAPTKGEQNFEYQFPKAWTSNIEEKALQNHVPVRRSIRIGLSRRAQPQPLHPHYPQQ</sequence>
<reference evidence="1 2" key="1">
    <citation type="submission" date="2017-12" db="EMBL/GenBank/DDBJ databases">
        <title>Hemimetabolous genomes reveal molecular basis of termite eusociality.</title>
        <authorList>
            <person name="Harrison M.C."/>
            <person name="Jongepier E."/>
            <person name="Robertson H.M."/>
            <person name="Arning N."/>
            <person name="Bitard-Feildel T."/>
            <person name="Chao H."/>
            <person name="Childers C.P."/>
            <person name="Dinh H."/>
            <person name="Doddapaneni H."/>
            <person name="Dugan S."/>
            <person name="Gowin J."/>
            <person name="Greiner C."/>
            <person name="Han Y."/>
            <person name="Hu H."/>
            <person name="Hughes D.S.T."/>
            <person name="Huylmans A.-K."/>
            <person name="Kemena C."/>
            <person name="Kremer L.P.M."/>
            <person name="Lee S.L."/>
            <person name="Lopez-Ezquerra A."/>
            <person name="Mallet L."/>
            <person name="Monroy-Kuhn J.M."/>
            <person name="Moser A."/>
            <person name="Murali S.C."/>
            <person name="Muzny D.M."/>
            <person name="Otani S."/>
            <person name="Piulachs M.-D."/>
            <person name="Poelchau M."/>
            <person name="Qu J."/>
            <person name="Schaub F."/>
            <person name="Wada-Katsumata A."/>
            <person name="Worley K.C."/>
            <person name="Xie Q."/>
            <person name="Ylla G."/>
            <person name="Poulsen M."/>
            <person name="Gibbs R.A."/>
            <person name="Schal C."/>
            <person name="Richards S."/>
            <person name="Belles X."/>
            <person name="Korb J."/>
            <person name="Bornberg-Bauer E."/>
        </authorList>
    </citation>
    <scope>NUCLEOTIDE SEQUENCE [LARGE SCALE GENOMIC DNA]</scope>
    <source>
        <tissue evidence="1">Whole body</tissue>
    </source>
</reference>